<protein>
    <submittedName>
        <fullName evidence="1">Uncharacterized protein</fullName>
    </submittedName>
</protein>
<dbReference type="KEGG" id="mbry:B1812_17025"/>
<keyword evidence="2" id="KW-1185">Reference proteome</keyword>
<evidence type="ECO:0000313" key="1">
    <source>
        <dbReference type="EMBL" id="ARN82507.1"/>
    </source>
</evidence>
<proteinExistence type="predicted"/>
<sequence length="1353" mass="150779">MILDREPRRLLSLGCSDSRRTAMTRAVRQINVPAGGAEDATSRPFSEFVERTNIILLGDPGAGKTHLFYEAAAAEKARFIKARSFLNTPTRMLCEQVLFIDGLDEKRAGRGDRDTVDALVKKLFEVAPPKLRISCRAADWLGESDLAAMSPFFDQQGGACVLHLESLSRSEQMSVLMAQGLGGDDIEGFLNEAAERGLGDFLENPQNLIMLWSTVKTGAWPATRRELFERSTRLMLEETNPERARSGGGSFSVAELRPVAGAVCAARLISDVDGISLTDQEGTPDIPGYRSLDLFPPEKVQAVLGRRVFDAGPELETVDYAHRTTAEFLAADFLASRMRKGLPFGRVMALMGVDRHPASELRGLHAWLAVCLPEHADELIEADPYGVLTYGDAASLSPRSCAVLVRALARLSHTNPWFRSGNWQAQPIGALARPDMVLEFRAILNDPDSGFGIRSVVVDALALGTPLPAILPDLETVLLRQVSPYAERLGALKALLRLGDAGKAAIRSAFGKLGNSADDLRLRAAIVQALYDDPYGPDQVVALVNDTLQVRDTNRAGLLWSLAEALPEQDLPAILDGIEPRAIDDSRFNRRIAEAGSFYERILVRAWSSLGQFEPARVMGWLRRRLAFERSAGQDLHAALRATPDRLHLLAKDFFSRVPVDDNRWLAYNRFREATLFELSPAALLAIATHAFDAAQMGSDRRSFLYEVVLSLSIHIAPVHGTRAFDELYLRAEHDELLRPLRSATVVVELPSNYFIGRSSRAPRDLNDRARQQREFDQNIDKIRSGAHLGWLQHLALIYFGLYADSENNLSPRERIGAWLGEGRVDAALEALAATLARNDLPSFNDVLLPTAEDQHYGWWYALIAGLNERWAAGQGLVGLSDDFLKGMLVFDLANPVWTREGGKQGWAVHPWRKELTERKPELVRDAYFAVAQLHLSRSANGVIGLRELLHEPAFEPYRPVIVLDLLRQFPNANPPSLCELLDAISALPAIYQDFLKLAGPVISGTTAVDERQYDLWMVTAYFIAPAQFENDVERRARSRPNLVFDLRDRSGFAHRAQPHHALPLPMLEFIAKLTGSLFPETPAPESWQGDTNPWDASDHFRALVNMISASPSPEATDALQRLEADAQLAPYKSHLLYALHNQRQRRRESEYDRPDWLRTIGALANRAPATVADLHAVLLVHLRDLAHRIARENTDLFKKFWNVDSNAKLIDPRPEEVCRDDVVDLLRPALLPLGVTVEPEGHMVADKRADISAAMPGRKILCELKRNYHAEVWKAITGQLERFYAHDPEAKGFGIYVVFWFGKKRARPMPRPPKPLQPPKTPAEMESTLQLLLPDDMRKRLAVIVMDVSGEI</sequence>
<dbReference type="Proteomes" id="UP000193978">
    <property type="component" value="Chromosome"/>
</dbReference>
<gene>
    <name evidence="1" type="ORF">B1812_17025</name>
</gene>
<name>A0A1W6MY42_9HYPH</name>
<dbReference type="STRING" id="655015.B1812_17025"/>
<dbReference type="EMBL" id="CP019948">
    <property type="protein sequence ID" value="ARN82507.1"/>
    <property type="molecule type" value="Genomic_DNA"/>
</dbReference>
<reference evidence="1 2" key="1">
    <citation type="submission" date="2017-02" db="EMBL/GenBank/DDBJ databases">
        <authorList>
            <person name="Peterson S.W."/>
        </authorList>
    </citation>
    <scope>NUCLEOTIDE SEQUENCE [LARGE SCALE GENOMIC DNA]</scope>
    <source>
        <strain evidence="1 2">S285</strain>
    </source>
</reference>
<organism evidence="1 2">
    <name type="scientific">Methylocystis bryophila</name>
    <dbReference type="NCBI Taxonomy" id="655015"/>
    <lineage>
        <taxon>Bacteria</taxon>
        <taxon>Pseudomonadati</taxon>
        <taxon>Pseudomonadota</taxon>
        <taxon>Alphaproteobacteria</taxon>
        <taxon>Hyphomicrobiales</taxon>
        <taxon>Methylocystaceae</taxon>
        <taxon>Methylocystis</taxon>
    </lineage>
</organism>
<evidence type="ECO:0000313" key="2">
    <source>
        <dbReference type="Proteomes" id="UP000193978"/>
    </source>
</evidence>
<accession>A0A1W6MY42</accession>